<reference evidence="4" key="1">
    <citation type="submission" date="2025-08" db="UniProtKB">
        <authorList>
            <consortium name="RefSeq"/>
        </authorList>
    </citation>
    <scope>IDENTIFICATION</scope>
</reference>
<dbReference type="Pfam" id="PF04857">
    <property type="entry name" value="CAF1"/>
    <property type="match status" value="1"/>
</dbReference>
<dbReference type="InterPro" id="IPR006941">
    <property type="entry name" value="RNase_CAF1"/>
</dbReference>
<dbReference type="RefSeq" id="XP_026724654.1">
    <property type="nucleotide sequence ID" value="XM_026868853.1"/>
</dbReference>
<organism evidence="3 4">
    <name type="scientific">Trichoplusia ni</name>
    <name type="common">Cabbage looper</name>
    <dbReference type="NCBI Taxonomy" id="7111"/>
    <lineage>
        <taxon>Eukaryota</taxon>
        <taxon>Metazoa</taxon>
        <taxon>Ecdysozoa</taxon>
        <taxon>Arthropoda</taxon>
        <taxon>Hexapoda</taxon>
        <taxon>Insecta</taxon>
        <taxon>Pterygota</taxon>
        <taxon>Neoptera</taxon>
        <taxon>Endopterygota</taxon>
        <taxon>Lepidoptera</taxon>
        <taxon>Glossata</taxon>
        <taxon>Ditrysia</taxon>
        <taxon>Noctuoidea</taxon>
        <taxon>Noctuidae</taxon>
        <taxon>Plusiinae</taxon>
        <taxon>Trichoplusia</taxon>
    </lineage>
</organism>
<dbReference type="GO" id="GO:0005783">
    <property type="term" value="C:endoplasmic reticulum"/>
    <property type="evidence" value="ECO:0007669"/>
    <property type="project" value="TreeGrafter"/>
</dbReference>
<dbReference type="PANTHER" id="PTHR15092">
    <property type="entry name" value="POLY A -SPECIFIC RIBONUCLEASE/TARGET OF EGR1, MEMBER 1"/>
    <property type="match status" value="1"/>
</dbReference>
<comment type="similarity">
    <text evidence="1">Belongs to the CAF1 family.</text>
</comment>
<feature type="transmembrane region" description="Helical" evidence="2">
    <location>
        <begin position="502"/>
        <end position="523"/>
    </location>
</feature>
<evidence type="ECO:0000313" key="4">
    <source>
        <dbReference type="RefSeq" id="XP_026724654.1"/>
    </source>
</evidence>
<dbReference type="InParanoid" id="A0A7E5V8N3"/>
<proteinExistence type="inferred from homology"/>
<dbReference type="AlphaFoldDB" id="A0A7E5V8N3"/>
<dbReference type="Gene3D" id="3.30.420.10">
    <property type="entry name" value="Ribonuclease H-like superfamily/Ribonuclease H"/>
    <property type="match status" value="1"/>
</dbReference>
<name>A0A7E5V8N3_TRINI</name>
<evidence type="ECO:0000313" key="3">
    <source>
        <dbReference type="Proteomes" id="UP000322000"/>
    </source>
</evidence>
<dbReference type="GO" id="GO:0005634">
    <property type="term" value="C:nucleus"/>
    <property type="evidence" value="ECO:0007669"/>
    <property type="project" value="TreeGrafter"/>
</dbReference>
<keyword evidence="2" id="KW-0472">Membrane</keyword>
<accession>A0A7E5V8N3</accession>
<dbReference type="KEGG" id="tnl:113491723"/>
<dbReference type="GO" id="GO:0003723">
    <property type="term" value="F:RNA binding"/>
    <property type="evidence" value="ECO:0007669"/>
    <property type="project" value="TreeGrafter"/>
</dbReference>
<dbReference type="GeneID" id="113491723"/>
<dbReference type="OrthoDB" id="414075at2759"/>
<dbReference type="Proteomes" id="UP000322000">
    <property type="component" value="Chromosome 3"/>
</dbReference>
<dbReference type="InterPro" id="IPR051181">
    <property type="entry name" value="CAF1_poly(A)_ribonucleases"/>
</dbReference>
<dbReference type="GO" id="GO:1990432">
    <property type="term" value="P:siRNA 3'-end processing"/>
    <property type="evidence" value="ECO:0007669"/>
    <property type="project" value="TreeGrafter"/>
</dbReference>
<evidence type="ECO:0000256" key="1">
    <source>
        <dbReference type="ARBA" id="ARBA00008372"/>
    </source>
</evidence>
<keyword evidence="3" id="KW-1185">Reference proteome</keyword>
<dbReference type="InterPro" id="IPR012337">
    <property type="entry name" value="RNaseH-like_sf"/>
</dbReference>
<dbReference type="PANTHER" id="PTHR15092:SF22">
    <property type="entry name" value="POLY(A)-SPECIFIC RIBONUCLEASE PNLDC1"/>
    <property type="match status" value="1"/>
</dbReference>
<dbReference type="InterPro" id="IPR036397">
    <property type="entry name" value="RNaseH_sf"/>
</dbReference>
<protein>
    <submittedName>
        <fullName evidence="4">Pre-piRNA 3'-exonuclease trimmer-like isoform X1</fullName>
    </submittedName>
</protein>
<sequence>MEVTRKNFIEELENVKRDLSKCCFVGFDAEFTALLTGECFKHRLFDTSEDRYNKIKNEVSNMIMTQVGLTMFEYDRDTDSYTATGYTFHLCPQVVADIDQSFIFQASTLNFLCQHKFDFNKFTYEGLPYLSKVEAVKVQTYLENGLLLKDHARTLSMDEERQLQQYCSQVSKWLIQNEEDTIYLDVESPVLRYLTHMEIRSRFPKVLTTDSLGNSKKVLVYRHESVAGANNAPESQLQENLMKHLLGFSQVIALLETSKKPIVGHNIFLDTILLHNQFIGPLPQEYTKFKQNIHKTFPFLFDTKYISYEMSRKLSYREVWKSNNLQDLYEFFSEGKCKQLRKGVNHIKLSREFKDNQTYHEAGWDSYCSGYCFVRLGHWIASENRGSYTTVGPTETLTALAPYCNKINVIRGAITYMSFAENDPPRHRPPLLHVKALAQRTINIGQVASALAGFGNIDVKPHGRRTALVAAVTHQTVENILKNFRHSKEYRISKYSVYRHSAAGTVVVWSGALITGSLMLYFLHKQLK</sequence>
<dbReference type="GO" id="GO:0000289">
    <property type="term" value="P:nuclear-transcribed mRNA poly(A) tail shortening"/>
    <property type="evidence" value="ECO:0007669"/>
    <property type="project" value="TreeGrafter"/>
</dbReference>
<keyword evidence="2" id="KW-0812">Transmembrane</keyword>
<evidence type="ECO:0000256" key="2">
    <source>
        <dbReference type="SAM" id="Phobius"/>
    </source>
</evidence>
<dbReference type="GO" id="GO:1990431">
    <property type="term" value="P:priRNA 3'-end processing"/>
    <property type="evidence" value="ECO:0007669"/>
    <property type="project" value="TreeGrafter"/>
</dbReference>
<gene>
    <name evidence="4" type="primary">LOC113491723</name>
</gene>
<keyword evidence="2" id="KW-1133">Transmembrane helix</keyword>
<dbReference type="GO" id="GO:0000175">
    <property type="term" value="F:3'-5'-RNA exonuclease activity"/>
    <property type="evidence" value="ECO:0007669"/>
    <property type="project" value="TreeGrafter"/>
</dbReference>
<dbReference type="SUPFAM" id="SSF53098">
    <property type="entry name" value="Ribonuclease H-like"/>
    <property type="match status" value="1"/>
</dbReference>